<accession>A0ABX1DKX4</accession>
<keyword evidence="1" id="KW-0812">Transmembrane</keyword>
<proteinExistence type="predicted"/>
<dbReference type="RefSeq" id="WP_167920558.1">
    <property type="nucleotide sequence ID" value="NZ_JAAVJS010000835.1"/>
</dbReference>
<evidence type="ECO:0000256" key="1">
    <source>
        <dbReference type="SAM" id="Phobius"/>
    </source>
</evidence>
<dbReference type="InterPro" id="IPR001036">
    <property type="entry name" value="Acrflvin-R"/>
</dbReference>
<protein>
    <submittedName>
        <fullName evidence="2">Efflux RND transporter permease subunit</fullName>
    </submittedName>
</protein>
<gene>
    <name evidence="2" type="ORF">HC176_19195</name>
</gene>
<organism evidence="2 3">
    <name type="scientific">Tamlana crocina</name>
    <dbReference type="NCBI Taxonomy" id="393006"/>
    <lineage>
        <taxon>Bacteria</taxon>
        <taxon>Pseudomonadati</taxon>
        <taxon>Bacteroidota</taxon>
        <taxon>Flavobacteriia</taxon>
        <taxon>Flavobacteriales</taxon>
        <taxon>Flavobacteriaceae</taxon>
        <taxon>Tamlana</taxon>
    </lineage>
</organism>
<comment type="caution">
    <text evidence="2">The sequence shown here is derived from an EMBL/GenBank/DDBJ whole genome shotgun (WGS) entry which is preliminary data.</text>
</comment>
<evidence type="ECO:0000313" key="3">
    <source>
        <dbReference type="Proteomes" id="UP000760545"/>
    </source>
</evidence>
<feature type="transmembrane region" description="Helical" evidence="1">
    <location>
        <begin position="15"/>
        <end position="38"/>
    </location>
</feature>
<evidence type="ECO:0000313" key="2">
    <source>
        <dbReference type="EMBL" id="NJX17598.1"/>
    </source>
</evidence>
<dbReference type="PANTHER" id="PTHR32063:SF24">
    <property type="entry name" value="CATION EFFLUX SYSTEM (ACRB_ACRD_ACRF FAMILY)"/>
    <property type="match status" value="1"/>
</dbReference>
<keyword evidence="1" id="KW-0472">Membrane</keyword>
<dbReference type="SUPFAM" id="SSF82866">
    <property type="entry name" value="Multidrug efflux transporter AcrB transmembrane domain"/>
    <property type="match status" value="1"/>
</dbReference>
<keyword evidence="3" id="KW-1185">Reference proteome</keyword>
<dbReference type="PANTHER" id="PTHR32063">
    <property type="match status" value="1"/>
</dbReference>
<dbReference type="Proteomes" id="UP000760545">
    <property type="component" value="Unassembled WGS sequence"/>
</dbReference>
<feature type="non-terminal residue" evidence="2">
    <location>
        <position position="96"/>
    </location>
</feature>
<reference evidence="2 3" key="1">
    <citation type="submission" date="2020-03" db="EMBL/GenBank/DDBJ databases">
        <title>Tamlana sp. nov, isolated from XXX.</title>
        <authorList>
            <person name="Cao W.R."/>
        </authorList>
    </citation>
    <scope>NUCLEOTIDE SEQUENCE [LARGE SCALE GENOMIC DNA]</scope>
    <source>
        <strain evidence="2 3">HST1-43</strain>
    </source>
</reference>
<dbReference type="Gene3D" id="1.20.1640.10">
    <property type="entry name" value="Multidrug efflux transporter AcrB transmembrane domain"/>
    <property type="match status" value="1"/>
</dbReference>
<sequence>AIGGVFALWLRDMPFSISAGVGFIVLFGVAVLNGLVLVNRFNSLKEEGVTSIKDRIFMGTKERIRPIMLTAVTDILGFMPMAFSSSAGAEVQRPLA</sequence>
<keyword evidence="1" id="KW-1133">Transmembrane helix</keyword>
<feature type="non-terminal residue" evidence="2">
    <location>
        <position position="1"/>
    </location>
</feature>
<dbReference type="EMBL" id="JAAVJS010000835">
    <property type="protein sequence ID" value="NJX17598.1"/>
    <property type="molecule type" value="Genomic_DNA"/>
</dbReference>
<dbReference type="Pfam" id="PF00873">
    <property type="entry name" value="ACR_tran"/>
    <property type="match status" value="1"/>
</dbReference>
<name>A0ABX1DKX4_9FLAO</name>